<gene>
    <name evidence="3" type="primary">hda</name>
    <name evidence="4" type="ORF">HT99x_005980</name>
    <name evidence="3" type="ORF">HT99x_01580</name>
</gene>
<dbReference type="Proteomes" id="UP000051497">
    <property type="component" value="Unassembled WGS sequence"/>
</dbReference>
<evidence type="ECO:0000313" key="5">
    <source>
        <dbReference type="Proteomes" id="UP000051497"/>
    </source>
</evidence>
<reference evidence="3" key="1">
    <citation type="submission" date="2015-09" db="EMBL/GenBank/DDBJ databases">
        <title>Draft Genome Sequences of Two Novel Amoeba-resistant Intranuclear Bacteria, Candidatus Berkiella cookevillensis and Candidatus Berkiella aquae.</title>
        <authorList>
            <person name="Mehari Y.T."/>
            <person name="Arivett B.A."/>
            <person name="Farone A.L."/>
            <person name="Gunderson J.H."/>
            <person name="Farone M.B."/>
        </authorList>
    </citation>
    <scope>NUCLEOTIDE SEQUENCE [LARGE SCALE GENOMIC DNA]</scope>
    <source>
        <strain evidence="3">HT99</strain>
    </source>
</reference>
<name>A0A0Q9YL46_9GAMM</name>
<dbReference type="GO" id="GO:0006270">
    <property type="term" value="P:DNA replication initiation"/>
    <property type="evidence" value="ECO:0007669"/>
    <property type="project" value="TreeGrafter"/>
</dbReference>
<feature type="domain" description="Hda lid" evidence="2">
    <location>
        <begin position="170"/>
        <end position="234"/>
    </location>
</feature>
<dbReference type="InterPro" id="IPR013317">
    <property type="entry name" value="DnaA_dom"/>
</dbReference>
<dbReference type="GO" id="GO:0032297">
    <property type="term" value="P:negative regulation of DNA-templated DNA replication initiation"/>
    <property type="evidence" value="ECO:0007669"/>
    <property type="project" value="InterPro"/>
</dbReference>
<feature type="domain" description="Chromosomal replication initiator protein DnaA ATPAse" evidence="1">
    <location>
        <begin position="20"/>
        <end position="162"/>
    </location>
</feature>
<dbReference type="Gene3D" id="3.40.50.300">
    <property type="entry name" value="P-loop containing nucleotide triphosphate hydrolases"/>
    <property type="match status" value="1"/>
</dbReference>
<dbReference type="SUPFAM" id="SSF52540">
    <property type="entry name" value="P-loop containing nucleoside triphosphate hydrolases"/>
    <property type="match status" value="1"/>
</dbReference>
<dbReference type="EMBL" id="LKAJ02000001">
    <property type="protein sequence ID" value="MCS5710972.1"/>
    <property type="molecule type" value="Genomic_DNA"/>
</dbReference>
<proteinExistence type="predicted"/>
<dbReference type="Pfam" id="PF22688">
    <property type="entry name" value="Hda_lid"/>
    <property type="match status" value="1"/>
</dbReference>
<sequence length="236" mass="26716">MVEKDLASAQQLALGLTLRDDCTLETYYPGDNEQALNSVKQIARGIGEPFIYLWGRQGVGRTHLLQGACHYANRFNRTAFYLSLAAPSAHIKMLDDLERIDLICIDDVDAKSGDPKWEEALFYLFNRVRAASHRLLMAADVAPKLLPIKLADLQSRLTWGITYQLHPLDDEQLLAALQLRAKQRGLELPREVGLFLIRRCVRTMPELYEMLASLDQASLVAKRRLTIPFVKEVLAL</sequence>
<evidence type="ECO:0000259" key="1">
    <source>
        <dbReference type="Pfam" id="PF00308"/>
    </source>
</evidence>
<evidence type="ECO:0000313" key="4">
    <source>
        <dbReference type="EMBL" id="MCS5710972.1"/>
    </source>
</evidence>
<dbReference type="STRING" id="295108.HT99x_01580"/>
<protein>
    <submittedName>
        <fullName evidence="3">DnaA regulatory inactivator Hda</fullName>
    </submittedName>
</protein>
<dbReference type="NCBIfam" id="TIGR03420">
    <property type="entry name" value="DnaA_homol_Hda"/>
    <property type="match status" value="1"/>
</dbReference>
<evidence type="ECO:0000313" key="3">
    <source>
        <dbReference type="EMBL" id="KRG21404.1"/>
    </source>
</evidence>
<keyword evidence="5" id="KW-1185">Reference proteome</keyword>
<dbReference type="InterPro" id="IPR017788">
    <property type="entry name" value="Hda"/>
</dbReference>
<accession>A0A0Q9YL46</accession>
<dbReference type="EMBL" id="LKAJ01000005">
    <property type="protein sequence ID" value="KRG21404.1"/>
    <property type="molecule type" value="Genomic_DNA"/>
</dbReference>
<dbReference type="RefSeq" id="WP_075066207.1">
    <property type="nucleotide sequence ID" value="NZ_LKAJ02000001.1"/>
</dbReference>
<reference evidence="4" key="3">
    <citation type="submission" date="2021-06" db="EMBL/GenBank/DDBJ databases">
        <title>Genomic Description and Analysis of Intracellular Bacteria, Candidatus Berkiella cookevillensis and Candidatus Berkiella aquae.</title>
        <authorList>
            <person name="Kidane D.T."/>
            <person name="Mehari Y.T."/>
            <person name="Rice F.C."/>
            <person name="Arivett B.A."/>
            <person name="Farone A.L."/>
            <person name="Berk S.G."/>
            <person name="Farone M.B."/>
        </authorList>
    </citation>
    <scope>NUCLEOTIDE SEQUENCE</scope>
    <source>
        <strain evidence="4">HT99</strain>
    </source>
</reference>
<dbReference type="AlphaFoldDB" id="A0A0Q9YL46"/>
<organism evidence="3">
    <name type="scientific">Candidatus Berkiella aquae</name>
    <dbReference type="NCBI Taxonomy" id="295108"/>
    <lineage>
        <taxon>Bacteria</taxon>
        <taxon>Pseudomonadati</taxon>
        <taxon>Pseudomonadota</taxon>
        <taxon>Gammaproteobacteria</taxon>
        <taxon>Candidatus Berkiellales</taxon>
        <taxon>Candidatus Berkiellaceae</taxon>
        <taxon>Candidatus Berkiella</taxon>
    </lineage>
</organism>
<dbReference type="OrthoDB" id="9784878at2"/>
<dbReference type="InterPro" id="IPR027417">
    <property type="entry name" value="P-loop_NTPase"/>
</dbReference>
<dbReference type="PANTHER" id="PTHR30050:SF5">
    <property type="entry name" value="DNAA REGULATORY INACTIVATOR HDA"/>
    <property type="match status" value="1"/>
</dbReference>
<reference evidence="4" key="2">
    <citation type="journal article" date="2016" name="Genome Announc.">
        <title>Draft Genome Sequences of Two Novel Amoeba-Resistant Intranuclear Bacteria, 'Candidatus Berkiella cookevillensis' and 'Candidatus Berkiella aquae'.</title>
        <authorList>
            <person name="Mehari Y.T."/>
            <person name="Arivett B.A."/>
            <person name="Farone A.L."/>
            <person name="Gunderson J.H."/>
            <person name="Farone M.B."/>
        </authorList>
    </citation>
    <scope>NUCLEOTIDE SEQUENCE</scope>
    <source>
        <strain evidence="4">HT99</strain>
    </source>
</reference>
<evidence type="ECO:0000259" key="2">
    <source>
        <dbReference type="Pfam" id="PF22688"/>
    </source>
</evidence>
<dbReference type="PANTHER" id="PTHR30050">
    <property type="entry name" value="CHROMOSOMAL REPLICATION INITIATOR PROTEIN DNAA"/>
    <property type="match status" value="1"/>
</dbReference>
<comment type="caution">
    <text evidence="3">The sequence shown here is derived from an EMBL/GenBank/DDBJ whole genome shotgun (WGS) entry which is preliminary data.</text>
</comment>
<dbReference type="Gene3D" id="1.10.8.60">
    <property type="match status" value="1"/>
</dbReference>
<dbReference type="Pfam" id="PF00308">
    <property type="entry name" value="Bac_DnaA"/>
    <property type="match status" value="1"/>
</dbReference>
<dbReference type="InterPro" id="IPR055199">
    <property type="entry name" value="Hda_lid"/>
</dbReference>